<proteinExistence type="predicted"/>
<evidence type="ECO:0000259" key="2">
    <source>
        <dbReference type="SMART" id="SM00672"/>
    </source>
</evidence>
<organism evidence="3">
    <name type="scientific">marine metagenome</name>
    <dbReference type="NCBI Taxonomy" id="408172"/>
    <lineage>
        <taxon>unclassified sequences</taxon>
        <taxon>metagenomes</taxon>
        <taxon>ecological metagenomes</taxon>
    </lineage>
</organism>
<gene>
    <name evidence="3" type="ORF">METZ01_LOCUS38515</name>
</gene>
<dbReference type="InterPro" id="IPR051091">
    <property type="entry name" value="O-Glucosyltr/Glycosyltrsf_90"/>
</dbReference>
<sequence length="345" mass="41274">MINNLRPMNKFKYKNVKSFYYLKNLILLLVPRIFYRLKLKSELNKLHQYDRQYIASRVNYYNKKKNQFTISPDALTLKQVRNRQLRNIKDHIRSRKHSSPTRKHTTYFLDLYRFFSFFQSDKKLDFMFGDINKKPMIPCVVKSRPIVDSENAIIMKLNKIRHFHFINDHRKFVDKKNAAVWRGNGTNSESRQYFLKNYYRVPIFNIGQRSPFVDEPWFKGFMSIHDQLAYKFIFCIEGVDTATSIKWVMSSNSICVMPKPKYETWFMEGKLEAGVHYVEVNDDFSNAEEKINYYSKHTEEALHIIKNANAYVDQFKDSKREKLISLLVLDKYFSLSGQNQESDNE</sequence>
<accession>A0A381R1R6</accession>
<dbReference type="AlphaFoldDB" id="A0A381R1R6"/>
<evidence type="ECO:0000256" key="1">
    <source>
        <dbReference type="ARBA" id="ARBA00022679"/>
    </source>
</evidence>
<name>A0A381R1R6_9ZZZZ</name>
<evidence type="ECO:0000313" key="3">
    <source>
        <dbReference type="EMBL" id="SUZ85661.1"/>
    </source>
</evidence>
<dbReference type="PANTHER" id="PTHR12203:SF35">
    <property type="entry name" value="PROTEIN O-GLUCOSYLTRANSFERASE 1"/>
    <property type="match status" value="1"/>
</dbReference>
<protein>
    <recommendedName>
        <fullName evidence="2">Glycosyl transferase CAP10 domain-containing protein</fullName>
    </recommendedName>
</protein>
<feature type="domain" description="Glycosyl transferase CAP10" evidence="2">
    <location>
        <begin position="124"/>
        <end position="330"/>
    </location>
</feature>
<dbReference type="InterPro" id="IPR006598">
    <property type="entry name" value="CAP10"/>
</dbReference>
<dbReference type="EMBL" id="UINC01001646">
    <property type="protein sequence ID" value="SUZ85661.1"/>
    <property type="molecule type" value="Genomic_DNA"/>
</dbReference>
<reference evidence="3" key="1">
    <citation type="submission" date="2018-05" db="EMBL/GenBank/DDBJ databases">
        <authorList>
            <person name="Lanie J.A."/>
            <person name="Ng W.-L."/>
            <person name="Kazmierczak K.M."/>
            <person name="Andrzejewski T.M."/>
            <person name="Davidsen T.M."/>
            <person name="Wayne K.J."/>
            <person name="Tettelin H."/>
            <person name="Glass J.I."/>
            <person name="Rusch D."/>
            <person name="Podicherti R."/>
            <person name="Tsui H.-C.T."/>
            <person name="Winkler M.E."/>
        </authorList>
    </citation>
    <scope>NUCLEOTIDE SEQUENCE</scope>
</reference>
<dbReference type="PANTHER" id="PTHR12203">
    <property type="entry name" value="KDEL LYS-ASP-GLU-LEU CONTAINING - RELATED"/>
    <property type="match status" value="1"/>
</dbReference>
<dbReference type="SMART" id="SM00672">
    <property type="entry name" value="CAP10"/>
    <property type="match status" value="1"/>
</dbReference>
<dbReference type="Pfam" id="PF05686">
    <property type="entry name" value="Glyco_transf_90"/>
    <property type="match status" value="1"/>
</dbReference>
<dbReference type="GO" id="GO:0016740">
    <property type="term" value="F:transferase activity"/>
    <property type="evidence" value="ECO:0007669"/>
    <property type="project" value="UniProtKB-KW"/>
</dbReference>
<keyword evidence="1" id="KW-0808">Transferase</keyword>